<dbReference type="Proteomes" id="UP000324758">
    <property type="component" value="Unassembled WGS sequence"/>
</dbReference>
<organism evidence="2 3">
    <name type="scientific">Bradyrhizobium rifense</name>
    <dbReference type="NCBI Taxonomy" id="515499"/>
    <lineage>
        <taxon>Bacteria</taxon>
        <taxon>Pseudomonadati</taxon>
        <taxon>Pseudomonadota</taxon>
        <taxon>Alphaproteobacteria</taxon>
        <taxon>Hyphomicrobiales</taxon>
        <taxon>Nitrobacteraceae</taxon>
        <taxon>Bradyrhizobium</taxon>
    </lineage>
</organism>
<evidence type="ECO:0000256" key="1">
    <source>
        <dbReference type="SAM" id="MobiDB-lite"/>
    </source>
</evidence>
<feature type="region of interest" description="Disordered" evidence="1">
    <location>
        <begin position="366"/>
        <end position="391"/>
    </location>
</feature>
<feature type="compositionally biased region" description="Basic and acidic residues" evidence="1">
    <location>
        <begin position="370"/>
        <end position="391"/>
    </location>
</feature>
<reference evidence="2 3" key="1">
    <citation type="submission" date="2019-08" db="EMBL/GenBank/DDBJ databases">
        <title>Bradyrhizobium hipponensis sp. nov., a rhizobium isolated from a Lupinus angustifolius root nodule in Tunisia.</title>
        <authorList>
            <person name="Off K."/>
            <person name="Rejili M."/>
            <person name="Mars M."/>
            <person name="Brachmann A."/>
            <person name="Marin M."/>
        </authorList>
    </citation>
    <scope>NUCLEOTIDE SEQUENCE [LARGE SCALE GENOMIC DNA]</scope>
    <source>
        <strain evidence="2 3">CTAW71</strain>
    </source>
</reference>
<name>A0A5D3KZ86_9BRAD</name>
<sequence length="391" mass="40672">MLSRIPAVKWAFNRLRPLPHGGSLDVAPIAADEEPALIAEAAPALDSAAEPVVAESLSAAPADISVSDDSSVETLAEVEPVIEEEFSASSVDVASETVDAPELINSYPPAELLTDVEPDDVEAATVSAVEVEAVGAPEPLIISDASQELPADIEPVVEELVCIAPVETETVSVEPSELITEDEPASVASVELEPVAIDETPIIVVDAEVPTPVVAAASIDSEPAPSVTAAIEPVVANDLPPVAAILAEETIADAPAAATDIAPAPVSPAAKGPGAPKARAKIVEPADRAALIRQRWTETGIRMWNPRLHGTGDATLNIQGRIGLLPPEPGETMPRYDKLEFKMLGGQIVCEGVIVEAPLHAGQRSFTRLAEPRGADRSTSEPMRERQAALA</sequence>
<dbReference type="EMBL" id="VSSS01000011">
    <property type="protein sequence ID" value="TYL98711.1"/>
    <property type="molecule type" value="Genomic_DNA"/>
</dbReference>
<gene>
    <name evidence="2" type="ORF">FXB40_05170</name>
</gene>
<keyword evidence="3" id="KW-1185">Reference proteome</keyword>
<protein>
    <submittedName>
        <fullName evidence="2">Uncharacterized protein</fullName>
    </submittedName>
</protein>
<dbReference type="AlphaFoldDB" id="A0A5D3KZ86"/>
<accession>A0A5D3KZ86</accession>
<dbReference type="OrthoDB" id="8220752at2"/>
<evidence type="ECO:0000313" key="2">
    <source>
        <dbReference type="EMBL" id="TYL98711.1"/>
    </source>
</evidence>
<proteinExistence type="predicted"/>
<evidence type="ECO:0000313" key="3">
    <source>
        <dbReference type="Proteomes" id="UP000324758"/>
    </source>
</evidence>
<comment type="caution">
    <text evidence="2">The sequence shown here is derived from an EMBL/GenBank/DDBJ whole genome shotgun (WGS) entry which is preliminary data.</text>
</comment>